<dbReference type="OrthoDB" id="4167490at2759"/>
<feature type="region of interest" description="Disordered" evidence="1">
    <location>
        <begin position="1"/>
        <end position="73"/>
    </location>
</feature>
<organism evidence="2 3">
    <name type="scientific">Penicillium ucsense</name>
    <dbReference type="NCBI Taxonomy" id="2839758"/>
    <lineage>
        <taxon>Eukaryota</taxon>
        <taxon>Fungi</taxon>
        <taxon>Dikarya</taxon>
        <taxon>Ascomycota</taxon>
        <taxon>Pezizomycotina</taxon>
        <taxon>Eurotiomycetes</taxon>
        <taxon>Eurotiomycetidae</taxon>
        <taxon>Eurotiales</taxon>
        <taxon>Aspergillaceae</taxon>
        <taxon>Penicillium</taxon>
    </lineage>
</organism>
<evidence type="ECO:0000313" key="3">
    <source>
        <dbReference type="Proteomes" id="UP000631181"/>
    </source>
</evidence>
<feature type="compositionally biased region" description="Low complexity" evidence="1">
    <location>
        <begin position="24"/>
        <end position="39"/>
    </location>
</feature>
<protein>
    <submittedName>
        <fullName evidence="2">Uncharacterized protein</fullName>
    </submittedName>
</protein>
<gene>
    <name evidence="2" type="ORF">PECM_003972</name>
</gene>
<evidence type="ECO:0000313" key="2">
    <source>
        <dbReference type="EMBL" id="KAF7717704.1"/>
    </source>
</evidence>
<dbReference type="AlphaFoldDB" id="A0A8J8W991"/>
<accession>A0A8J8W991</accession>
<keyword evidence="3" id="KW-1185">Reference proteome</keyword>
<dbReference type="Proteomes" id="UP000631181">
    <property type="component" value="Unassembled WGS sequence"/>
</dbReference>
<sequence>MGNDVPQSWRGVAGRDASALNIRPSTRTTPASTTKTSQPRITKHAASSSKKKRPLGRPFKMPKQDLPSPRASQEMLAASDIDVSQTSVTPEVASPCAAPAPRSLSLFEALPVEVIEKIFLYSLNLNLPRASSVLAAALSRDRVYSLLTILAFWDDSSTHPRSEAMDRILAPLDYTPLTLNERSQLQQAVFRCRWCTMERIRDQVPTIMILTIHRQWLNMGVEMDEETQRNLDRFLNRHDDTVTSFRGRKHHLEAPALTSYPEMFSGPHNYRLVVHPMMTIEIRSETLQTVKYWPALSILRFPNHILRGRLTGFTADDVIFLEMLRMCSYNFVPRAWQGVPATITTLNRTVLHQGVRKAILTQNYNALVSLLKLDEFVFRCHESRRENLVQYTIPPDHFVAVTRVGRDNPHLNVAFFEALVRASAESVPADSSEILRWIMENTRLARRDPSAYHEANGRFAGWLADFVLRLPGLMEHTAAFPEAQLFLFGQLEGRPMEVCRFIEEVLAPSREPFLNWTPESQFSGDGWWVKMDQETISRTS</sequence>
<dbReference type="EMBL" id="WIWV01000024">
    <property type="protein sequence ID" value="KAF7717704.1"/>
    <property type="molecule type" value="Genomic_DNA"/>
</dbReference>
<comment type="caution">
    <text evidence="2">The sequence shown here is derived from an EMBL/GenBank/DDBJ whole genome shotgun (WGS) entry which is preliminary data.</text>
</comment>
<proteinExistence type="predicted"/>
<reference evidence="2" key="1">
    <citation type="journal article" date="2020" name="Front. Microbiol.">
        <title>Gene regulatory networks of Penicillium echinulatum 2HH and Penicillium oxalicum 114-2 inferred by a computational biology approach.</title>
        <authorList>
            <person name="Lenz A.R."/>
            <person name="Galan-Vasquez E."/>
            <person name="Balbinot E."/>
            <person name="De Abreu F.P."/>
            <person name="De Oliveira N.S."/>
            <person name="Da Rosa L.O."/>
            <person name="De Avila E Silva S."/>
            <person name="Camassola M."/>
            <person name="Dillon A.J.P."/>
            <person name="Perez-Rueda E."/>
        </authorList>
    </citation>
    <scope>NUCLEOTIDE SEQUENCE</scope>
    <source>
        <strain evidence="2">S1M29</strain>
    </source>
</reference>
<evidence type="ECO:0000256" key="1">
    <source>
        <dbReference type="SAM" id="MobiDB-lite"/>
    </source>
</evidence>
<name>A0A8J8W991_9EURO</name>